<name>A0AA41CSB3_WEICO</name>
<dbReference type="AlphaFoldDB" id="A0AA41CSB3"/>
<reference evidence="2 3" key="1">
    <citation type="journal article" date="2021" name="Int. J. Food Microbiol.">
        <title>Safety demonstration of a microbial species for use in the food chain: Weissella confusa.</title>
        <authorList>
            <person name="Bourdichon F."/>
            <person name="Patrone V."/>
            <person name="Fontana A."/>
            <person name="Milani G."/>
            <person name="Morelli L."/>
        </authorList>
    </citation>
    <scope>NUCLEOTIDE SEQUENCE [LARGE SCALE GENOMIC DNA]</scope>
    <source>
        <strain evidence="2 3">CCUG 43002</strain>
    </source>
</reference>
<dbReference type="InterPro" id="IPR001604">
    <property type="entry name" value="Endo_G_ENPP1-like_dom"/>
</dbReference>
<dbReference type="InterPro" id="IPR044929">
    <property type="entry name" value="DNA/RNA_non-sp_Endonuclease_sf"/>
</dbReference>
<evidence type="ECO:0000313" key="3">
    <source>
        <dbReference type="Proteomes" id="UP000728106"/>
    </source>
</evidence>
<gene>
    <name evidence="2" type="ORF">HAU20_06685</name>
</gene>
<dbReference type="Gene3D" id="3.40.570.10">
    <property type="entry name" value="Extracellular Endonuclease, subunit A"/>
    <property type="match status" value="1"/>
</dbReference>
<sequence>MRRRRWPFVILILFFAGGFWLFNNRATIFGGVFTNTAPTIKAPTNDVHSTEITKQSLSSLNFSGTQAISVNDNQPDFTVEDLSLSEGAWQKLQPRDWEGRAQVANAMLNKSLMPSVQREPLIFNPSGYHVYKNSDGEYLYNRSHLIGYQLTGLNNEPKNLVTGTKSFNALHTTDDQQSMENYENIVAEYLKKDSHRYVRYRVTPIYRSVEQVPRGVEMEAQSITDNSIKFNVYVFNVEPGWQINYLTGLAARQ</sequence>
<dbReference type="RefSeq" id="WP_199468119.1">
    <property type="nucleotide sequence ID" value="NZ_JAAOCP010000007.1"/>
</dbReference>
<dbReference type="GO" id="GO:0003676">
    <property type="term" value="F:nucleic acid binding"/>
    <property type="evidence" value="ECO:0007669"/>
    <property type="project" value="InterPro"/>
</dbReference>
<dbReference type="InterPro" id="IPR044927">
    <property type="entry name" value="Endonuclea_NS_2"/>
</dbReference>
<accession>A0AA41CSB3</accession>
<dbReference type="EMBL" id="JAAOCP010000007">
    <property type="protein sequence ID" value="MBJ7639066.1"/>
    <property type="molecule type" value="Genomic_DNA"/>
</dbReference>
<dbReference type="Pfam" id="PF13930">
    <property type="entry name" value="Endonuclea_NS_2"/>
    <property type="match status" value="1"/>
</dbReference>
<comment type="caution">
    <text evidence="2">The sequence shown here is derived from an EMBL/GenBank/DDBJ whole genome shotgun (WGS) entry which is preliminary data.</text>
</comment>
<organism evidence="2 3">
    <name type="scientific">Weissella confusa</name>
    <name type="common">Lactobacillus confusus</name>
    <dbReference type="NCBI Taxonomy" id="1583"/>
    <lineage>
        <taxon>Bacteria</taxon>
        <taxon>Bacillati</taxon>
        <taxon>Bacillota</taxon>
        <taxon>Bacilli</taxon>
        <taxon>Lactobacillales</taxon>
        <taxon>Lactobacillaceae</taxon>
        <taxon>Weissella</taxon>
    </lineage>
</organism>
<proteinExistence type="predicted"/>
<protein>
    <submittedName>
        <fullName evidence="2">DNA-entry nuclease</fullName>
    </submittedName>
</protein>
<dbReference type="Proteomes" id="UP000728106">
    <property type="component" value="Unassembled WGS sequence"/>
</dbReference>
<dbReference type="SMART" id="SM00892">
    <property type="entry name" value="Endonuclease_NS"/>
    <property type="match status" value="1"/>
</dbReference>
<evidence type="ECO:0000259" key="1">
    <source>
        <dbReference type="SMART" id="SM00892"/>
    </source>
</evidence>
<keyword evidence="3" id="KW-1185">Reference proteome</keyword>
<evidence type="ECO:0000313" key="2">
    <source>
        <dbReference type="EMBL" id="MBJ7639066.1"/>
    </source>
</evidence>
<dbReference type="GO" id="GO:0046872">
    <property type="term" value="F:metal ion binding"/>
    <property type="evidence" value="ECO:0007669"/>
    <property type="project" value="InterPro"/>
</dbReference>
<feature type="domain" description="DNA/RNA non-specific endonuclease/pyrophosphatase/phosphodiesterase" evidence="1">
    <location>
        <begin position="63"/>
        <end position="252"/>
    </location>
</feature>
<dbReference type="GO" id="GO:0016787">
    <property type="term" value="F:hydrolase activity"/>
    <property type="evidence" value="ECO:0007669"/>
    <property type="project" value="InterPro"/>
</dbReference>